<sequence>MKNLAIFAAVAMLAGLGALPATTVPAGAQGIELEIGPDGSRMRLRDDCNPRYERCRREDWRDDEGRRDDWRRERRRFCTEDRALDKAERMGIRRARIVGANRRVIEVRGRDRFGQRVHIAFGRERNCPVLG</sequence>
<evidence type="ECO:0008006" key="4">
    <source>
        <dbReference type="Google" id="ProtNLM"/>
    </source>
</evidence>
<dbReference type="AlphaFoldDB" id="A0A2P7SPI6"/>
<organism evidence="2 3">
    <name type="scientific">Kumtagia ephedrae</name>
    <dbReference type="NCBI Taxonomy" id="2116701"/>
    <lineage>
        <taxon>Bacteria</taxon>
        <taxon>Pseudomonadati</taxon>
        <taxon>Pseudomonadota</taxon>
        <taxon>Alphaproteobacteria</taxon>
        <taxon>Hyphomicrobiales</taxon>
        <taxon>Phyllobacteriaceae</taxon>
        <taxon>Kumtagia</taxon>
    </lineage>
</organism>
<reference evidence="2 3" key="1">
    <citation type="submission" date="2018-03" db="EMBL/GenBank/DDBJ databases">
        <title>The draft genome of Mesorhizobium sp. 6GN-30.</title>
        <authorList>
            <person name="Liu L."/>
            <person name="Li L."/>
            <person name="Wang T."/>
            <person name="Zhang X."/>
            <person name="Liang L."/>
        </authorList>
    </citation>
    <scope>NUCLEOTIDE SEQUENCE [LARGE SCALE GENOMIC DNA]</scope>
    <source>
        <strain evidence="2 3">6GN30</strain>
    </source>
</reference>
<dbReference type="Proteomes" id="UP000241229">
    <property type="component" value="Unassembled WGS sequence"/>
</dbReference>
<feature type="signal peptide" evidence="1">
    <location>
        <begin position="1"/>
        <end position="23"/>
    </location>
</feature>
<feature type="chain" id="PRO_5015169032" description="Nuclease" evidence="1">
    <location>
        <begin position="24"/>
        <end position="131"/>
    </location>
</feature>
<dbReference type="OrthoDB" id="8089602at2"/>
<gene>
    <name evidence="2" type="ORF">C7I84_05135</name>
</gene>
<keyword evidence="3" id="KW-1185">Reference proteome</keyword>
<accession>A0A2P7SPI6</accession>
<evidence type="ECO:0000256" key="1">
    <source>
        <dbReference type="SAM" id="SignalP"/>
    </source>
</evidence>
<dbReference type="EMBL" id="PXYK01000004">
    <property type="protein sequence ID" value="PSJ64341.1"/>
    <property type="molecule type" value="Genomic_DNA"/>
</dbReference>
<evidence type="ECO:0000313" key="2">
    <source>
        <dbReference type="EMBL" id="PSJ64341.1"/>
    </source>
</evidence>
<dbReference type="RefSeq" id="WP_106771085.1">
    <property type="nucleotide sequence ID" value="NZ_PXYK01000004.1"/>
</dbReference>
<keyword evidence="1" id="KW-0732">Signal</keyword>
<proteinExistence type="predicted"/>
<evidence type="ECO:0000313" key="3">
    <source>
        <dbReference type="Proteomes" id="UP000241229"/>
    </source>
</evidence>
<protein>
    <recommendedName>
        <fullName evidence="4">Nuclease</fullName>
    </recommendedName>
</protein>
<name>A0A2P7SPI6_9HYPH</name>
<comment type="caution">
    <text evidence="2">The sequence shown here is derived from an EMBL/GenBank/DDBJ whole genome shotgun (WGS) entry which is preliminary data.</text>
</comment>